<proteinExistence type="predicted"/>
<organism evidence="2 3">
    <name type="scientific">Halovulum marinum</name>
    <dbReference type="NCBI Taxonomy" id="2662447"/>
    <lineage>
        <taxon>Bacteria</taxon>
        <taxon>Pseudomonadati</taxon>
        <taxon>Pseudomonadota</taxon>
        <taxon>Alphaproteobacteria</taxon>
        <taxon>Rhodobacterales</taxon>
        <taxon>Paracoccaceae</taxon>
        <taxon>Halovulum</taxon>
    </lineage>
</organism>
<gene>
    <name evidence="2" type="ORF">GE300_00310</name>
</gene>
<keyword evidence="3" id="KW-1185">Reference proteome</keyword>
<evidence type="ECO:0000313" key="3">
    <source>
        <dbReference type="Proteomes" id="UP000474957"/>
    </source>
</evidence>
<comment type="caution">
    <text evidence="2">The sequence shown here is derived from an EMBL/GenBank/DDBJ whole genome shotgun (WGS) entry which is preliminary data.</text>
</comment>
<evidence type="ECO:0000313" key="2">
    <source>
        <dbReference type="EMBL" id="MSU88055.1"/>
    </source>
</evidence>
<sequence>MRTTLLAAAVALGLAGPAPAQGVDTQIRDVIGGQIEALRADDFAKAFTFASPQIQGLFGTAERFGDMVRQGYPMVWRPSDIRFGGLTERGGASYQSVLITDQAGEVHLLEYEMVMTSDGWEINGVRFLRPGAFGA</sequence>
<dbReference type="AlphaFoldDB" id="A0A6L5YW51"/>
<dbReference type="RefSeq" id="WP_154443782.1">
    <property type="nucleotide sequence ID" value="NZ_WIND01000001.1"/>
</dbReference>
<reference evidence="2 3" key="1">
    <citation type="submission" date="2019-10" db="EMBL/GenBank/DDBJ databases">
        <title>Cognatihalovulum marinum gen. nov. sp. nov., a new member of the family Rhodobacteraceae isolated from deep seawater of the Northwest Indian Ocean.</title>
        <authorList>
            <person name="Ruan C."/>
            <person name="Wang J."/>
            <person name="Zheng X."/>
            <person name="Song L."/>
            <person name="Zhu Y."/>
            <person name="Huang Y."/>
            <person name="Lu Z."/>
            <person name="Du W."/>
            <person name="Huang L."/>
            <person name="Dai X."/>
        </authorList>
    </citation>
    <scope>NUCLEOTIDE SEQUENCE [LARGE SCALE GENOMIC DNA]</scope>
    <source>
        <strain evidence="2 3">2CG4</strain>
    </source>
</reference>
<protein>
    <submittedName>
        <fullName evidence="2">DUF4864 domain-containing protein</fullName>
    </submittedName>
</protein>
<dbReference type="Proteomes" id="UP000474957">
    <property type="component" value="Unassembled WGS sequence"/>
</dbReference>
<evidence type="ECO:0000256" key="1">
    <source>
        <dbReference type="SAM" id="SignalP"/>
    </source>
</evidence>
<feature type="chain" id="PRO_5026937375" evidence="1">
    <location>
        <begin position="21"/>
        <end position="135"/>
    </location>
</feature>
<name>A0A6L5YW51_9RHOB</name>
<dbReference type="Pfam" id="PF16156">
    <property type="entry name" value="DUF4864"/>
    <property type="match status" value="1"/>
</dbReference>
<dbReference type="EMBL" id="WIND01000001">
    <property type="protein sequence ID" value="MSU88055.1"/>
    <property type="molecule type" value="Genomic_DNA"/>
</dbReference>
<accession>A0A6L5YW51</accession>
<keyword evidence="1" id="KW-0732">Signal</keyword>
<dbReference type="InterPro" id="IPR032347">
    <property type="entry name" value="DUF4864"/>
</dbReference>
<feature type="signal peptide" evidence="1">
    <location>
        <begin position="1"/>
        <end position="20"/>
    </location>
</feature>